<dbReference type="PANTHER" id="PTHR46470:SF2">
    <property type="entry name" value="GLYCERALDEHYDE 3-PHOSPHATE PHOSPHATASE"/>
    <property type="match status" value="1"/>
</dbReference>
<dbReference type="InterPro" id="IPR036412">
    <property type="entry name" value="HAD-like_sf"/>
</dbReference>
<dbReference type="InterPro" id="IPR023214">
    <property type="entry name" value="HAD_sf"/>
</dbReference>
<dbReference type="PRINTS" id="PR00413">
    <property type="entry name" value="HADHALOGNASE"/>
</dbReference>
<dbReference type="GO" id="GO:0016787">
    <property type="term" value="F:hydrolase activity"/>
    <property type="evidence" value="ECO:0007669"/>
    <property type="project" value="UniProtKB-KW"/>
</dbReference>
<comment type="cofactor">
    <cofactor evidence="1">
        <name>Mg(2+)</name>
        <dbReference type="ChEBI" id="CHEBI:18420"/>
    </cofactor>
</comment>
<dbReference type="EMBL" id="JAOQKJ010000006">
    <property type="protein sequence ID" value="MCU6744516.1"/>
    <property type="molecule type" value="Genomic_DNA"/>
</dbReference>
<dbReference type="RefSeq" id="WP_262574594.1">
    <property type="nucleotide sequence ID" value="NZ_JAOQKJ010000006.1"/>
</dbReference>
<evidence type="ECO:0000256" key="2">
    <source>
        <dbReference type="ARBA" id="ARBA00022723"/>
    </source>
</evidence>
<dbReference type="CDD" id="cd01427">
    <property type="entry name" value="HAD_like"/>
    <property type="match status" value="1"/>
</dbReference>
<keyword evidence="3 5" id="KW-0378">Hydrolase</keyword>
<keyword evidence="2" id="KW-0479">Metal-binding</keyword>
<dbReference type="InterPro" id="IPR051400">
    <property type="entry name" value="HAD-like_hydrolase"/>
</dbReference>
<accession>A0ABT2T3B3</accession>
<dbReference type="Proteomes" id="UP001652432">
    <property type="component" value="Unassembled WGS sequence"/>
</dbReference>
<evidence type="ECO:0000313" key="5">
    <source>
        <dbReference type="EMBL" id="MCU6744516.1"/>
    </source>
</evidence>
<dbReference type="Gene3D" id="1.10.150.520">
    <property type="match status" value="1"/>
</dbReference>
<dbReference type="Pfam" id="PF00702">
    <property type="entry name" value="Hydrolase"/>
    <property type="match status" value="1"/>
</dbReference>
<evidence type="ECO:0000256" key="1">
    <source>
        <dbReference type="ARBA" id="ARBA00001946"/>
    </source>
</evidence>
<dbReference type="Gene3D" id="3.40.50.1000">
    <property type="entry name" value="HAD superfamily/HAD-like"/>
    <property type="match status" value="1"/>
</dbReference>
<evidence type="ECO:0000256" key="3">
    <source>
        <dbReference type="ARBA" id="ARBA00022801"/>
    </source>
</evidence>
<comment type="caution">
    <text evidence="5">The sequence shown here is derived from an EMBL/GenBank/DDBJ whole genome shotgun (WGS) entry which is preliminary data.</text>
</comment>
<sequence length="242" mass="27892">MTNYIFDLYGTLIDIHTSESKASLWKEVALLFSMNGVPYTETELRKSYLRLCKVEEGRQWDRQKKMRNGSLLKREIEFPLDRVFTGLFTEKGIEPSEEKLKLMATAFRALSTYYIRLYDGAEDLLKRLKRSGKKIYLLSNAQRIFTEPEMKMLGIYELFDGILYSSDAGVKKPSHYLFEDLFEKYGLKKEDSVMIGNEYEADILGADAFGITSMYVHTSQSGKRPEKLPDGCMEIAVIGEVF</sequence>
<dbReference type="SFLD" id="SFLDS00003">
    <property type="entry name" value="Haloacid_Dehalogenase"/>
    <property type="match status" value="1"/>
</dbReference>
<organism evidence="5 6">
    <name type="scientific">Suilimivivens aceti</name>
    <dbReference type="NCBI Taxonomy" id="2981774"/>
    <lineage>
        <taxon>Bacteria</taxon>
        <taxon>Bacillati</taxon>
        <taxon>Bacillota</taxon>
        <taxon>Clostridia</taxon>
        <taxon>Lachnospirales</taxon>
        <taxon>Lachnospiraceae</taxon>
        <taxon>Suilimivivens</taxon>
    </lineage>
</organism>
<keyword evidence="6" id="KW-1185">Reference proteome</keyword>
<reference evidence="5 6" key="1">
    <citation type="journal article" date="2021" name="ISME Commun">
        <title>Automated analysis of genomic sequences facilitates high-throughput and comprehensive description of bacteria.</title>
        <authorList>
            <person name="Hitch T.C.A."/>
        </authorList>
    </citation>
    <scope>NUCLEOTIDE SEQUENCE [LARGE SCALE GENOMIC DNA]</scope>
    <source>
        <strain evidence="5 6">Sanger_18</strain>
    </source>
</reference>
<name>A0ABT2T3B3_9FIRM</name>
<dbReference type="SUPFAM" id="SSF56784">
    <property type="entry name" value="HAD-like"/>
    <property type="match status" value="1"/>
</dbReference>
<dbReference type="PANTHER" id="PTHR46470">
    <property type="entry name" value="N-ACYLNEURAMINATE-9-PHOSPHATASE"/>
    <property type="match status" value="1"/>
</dbReference>
<proteinExistence type="predicted"/>
<protein>
    <submittedName>
        <fullName evidence="5">HAD family hydrolase</fullName>
    </submittedName>
</protein>
<dbReference type="InterPro" id="IPR006439">
    <property type="entry name" value="HAD-SF_hydro_IA"/>
</dbReference>
<gene>
    <name evidence="5" type="ORF">OCV77_08410</name>
</gene>
<evidence type="ECO:0000256" key="4">
    <source>
        <dbReference type="ARBA" id="ARBA00022842"/>
    </source>
</evidence>
<dbReference type="SFLD" id="SFLDG01129">
    <property type="entry name" value="C1.5:_HAD__Beta-PGM__Phosphata"/>
    <property type="match status" value="1"/>
</dbReference>
<evidence type="ECO:0000313" key="6">
    <source>
        <dbReference type="Proteomes" id="UP001652432"/>
    </source>
</evidence>
<keyword evidence="4" id="KW-0460">Magnesium</keyword>
<dbReference type="NCBIfam" id="TIGR01549">
    <property type="entry name" value="HAD-SF-IA-v1"/>
    <property type="match status" value="1"/>
</dbReference>